<keyword evidence="2 3" id="KW-0812">Transmembrane</keyword>
<feature type="transmembrane region" description="Helical" evidence="2">
    <location>
        <begin position="230"/>
        <end position="251"/>
    </location>
</feature>
<evidence type="ECO:0000313" key="3">
    <source>
        <dbReference type="EMBL" id="KAH0510719.1"/>
    </source>
</evidence>
<name>A0A8J6GG85_MICOH</name>
<reference evidence="3" key="1">
    <citation type="submission" date="2020-03" db="EMBL/GenBank/DDBJ databases">
        <title>Studies in the Genomics of Life Span.</title>
        <authorList>
            <person name="Glass D."/>
        </authorList>
    </citation>
    <scope>NUCLEOTIDE SEQUENCE</scope>
    <source>
        <strain evidence="3">LTLLF</strain>
        <tissue evidence="3">Muscle</tissue>
    </source>
</reference>
<dbReference type="InterPro" id="IPR028054">
    <property type="entry name" value="DUF4481"/>
</dbReference>
<evidence type="ECO:0000256" key="1">
    <source>
        <dbReference type="SAM" id="MobiDB-lite"/>
    </source>
</evidence>
<keyword evidence="2" id="KW-0472">Membrane</keyword>
<feature type="transmembrane region" description="Helical" evidence="2">
    <location>
        <begin position="201"/>
        <end position="218"/>
    </location>
</feature>
<dbReference type="EMBL" id="JAATJU010022412">
    <property type="protein sequence ID" value="KAH0510719.1"/>
    <property type="molecule type" value="Genomic_DNA"/>
</dbReference>
<evidence type="ECO:0000256" key="2">
    <source>
        <dbReference type="SAM" id="Phobius"/>
    </source>
</evidence>
<dbReference type="PANTHER" id="PTHR31193">
    <property type="entry name" value="TRANSMEMBRANE PROTEIN C9ORF91"/>
    <property type="match status" value="1"/>
</dbReference>
<dbReference type="Proteomes" id="UP000710432">
    <property type="component" value="Unassembled WGS sequence"/>
</dbReference>
<dbReference type="Pfam" id="PF14800">
    <property type="entry name" value="DUF4481"/>
    <property type="match status" value="1"/>
</dbReference>
<proteinExistence type="predicted"/>
<protein>
    <submittedName>
        <fullName evidence="3">Transmembrane protein</fullName>
    </submittedName>
</protein>
<comment type="caution">
    <text evidence="3">The sequence shown here is derived from an EMBL/GenBank/DDBJ whole genome shotgun (WGS) entry which is preliminary data.</text>
</comment>
<feature type="compositionally biased region" description="Basic residues" evidence="1">
    <location>
        <begin position="24"/>
        <end position="39"/>
    </location>
</feature>
<feature type="region of interest" description="Disordered" evidence="1">
    <location>
        <begin position="344"/>
        <end position="363"/>
    </location>
</feature>
<accession>A0A8J6GG85</accession>
<sequence>MKRSRLDPGDAAAGQLGEETARAGRGRRERRTLGRRHRGAVAQKGPPTLRVPGLRNGGREKSSAFLKATKAGGDETLPQHELYTQKQEVEAGGSCLFAMACEPPTDPGGAAGPLPTSILGCSTLPQRSPPGWGQELHNGQVLTVVRTDNTCAPVSFDLGAVEEQLQAWGIQVPAEQYKNLAESALLEPQVRRYIIYNSRPVRLAFAVVFYVVVWANIYSTSQMFALGSPWAGVLLATLTAVSLTLTLVLVFERQQRKANTNTDLRLTAANEALLRHRVLLGVTDTVEGCQSVIQLWFVYFDLESCVQFLSDHIQEMKRSQESVLRNKLSQLCVVMETGVNPVVEGPEDLEDAPLLPSTPGPPERSLMQTELYQLVPEAEPEEMARQLLAVFGGYYTRLLVTSQLPRPMGARHTDSAQVPCPCQLIEVHILGTGCCPFLAR</sequence>
<organism evidence="3 4">
    <name type="scientific">Microtus ochrogaster</name>
    <name type="common">Prairie vole</name>
    <dbReference type="NCBI Taxonomy" id="79684"/>
    <lineage>
        <taxon>Eukaryota</taxon>
        <taxon>Metazoa</taxon>
        <taxon>Chordata</taxon>
        <taxon>Craniata</taxon>
        <taxon>Vertebrata</taxon>
        <taxon>Euteleostomi</taxon>
        <taxon>Mammalia</taxon>
        <taxon>Eutheria</taxon>
        <taxon>Euarchontoglires</taxon>
        <taxon>Glires</taxon>
        <taxon>Rodentia</taxon>
        <taxon>Myomorpha</taxon>
        <taxon>Muroidea</taxon>
        <taxon>Cricetidae</taxon>
        <taxon>Arvicolinae</taxon>
        <taxon>Microtus</taxon>
    </lineage>
</organism>
<dbReference type="AlphaFoldDB" id="A0A8J6GG85"/>
<evidence type="ECO:0000313" key="4">
    <source>
        <dbReference type="Proteomes" id="UP000710432"/>
    </source>
</evidence>
<feature type="region of interest" description="Disordered" evidence="1">
    <location>
        <begin position="1"/>
        <end position="60"/>
    </location>
</feature>
<keyword evidence="2" id="KW-1133">Transmembrane helix</keyword>
<dbReference type="PANTHER" id="PTHR31193:SF1">
    <property type="entry name" value="TRANSMEMBRANE PROTEIN 268"/>
    <property type="match status" value="1"/>
</dbReference>
<gene>
    <name evidence="3" type="ORF">LTLLF_153460</name>
</gene>